<evidence type="ECO:0008006" key="4">
    <source>
        <dbReference type="Google" id="ProtNLM"/>
    </source>
</evidence>
<organism evidence="2 3">
    <name type="scientific">Erwinia aeris</name>
    <dbReference type="NCBI Taxonomy" id="3239803"/>
    <lineage>
        <taxon>Bacteria</taxon>
        <taxon>Pseudomonadati</taxon>
        <taxon>Pseudomonadota</taxon>
        <taxon>Gammaproteobacteria</taxon>
        <taxon>Enterobacterales</taxon>
        <taxon>Erwiniaceae</taxon>
        <taxon>Erwinia</taxon>
    </lineage>
</organism>
<feature type="signal peptide" evidence="1">
    <location>
        <begin position="1"/>
        <end position="23"/>
    </location>
</feature>
<dbReference type="PROSITE" id="PS51257">
    <property type="entry name" value="PROKAR_LIPOPROTEIN"/>
    <property type="match status" value="1"/>
</dbReference>
<sequence>MKNILITGAVCALLTGCAGTDLAAINKNISDTAFSVSKTLRGGGGDSGNGMPVMTKASTGATESVNREFSLPVDIDTAASRLKRHYGYVTPDEIAHIRNKDRNSRWAAAAIEDSHPVWEAVQGSSYRMGSDVGDNDHMEIELEKNGSGTRAYVTYRSPSPSHLTGSAFEQLMTEVKQVASGKVS</sequence>
<keyword evidence="3" id="KW-1185">Reference proteome</keyword>
<reference evidence="2 3" key="1">
    <citation type="submission" date="2024-07" db="EMBL/GenBank/DDBJ databases">
        <authorList>
            <person name="Hebao G."/>
        </authorList>
    </citation>
    <scope>NUCLEOTIDE SEQUENCE [LARGE SCALE GENOMIC DNA]</scope>
    <source>
        <strain evidence="2 3">ACCC 02193</strain>
    </source>
</reference>
<dbReference type="EMBL" id="JBGFFX010000015">
    <property type="protein sequence ID" value="MEY8772775.1"/>
    <property type="molecule type" value="Genomic_DNA"/>
</dbReference>
<comment type="caution">
    <text evidence="2">The sequence shown here is derived from an EMBL/GenBank/DDBJ whole genome shotgun (WGS) entry which is preliminary data.</text>
</comment>
<evidence type="ECO:0000256" key="1">
    <source>
        <dbReference type="SAM" id="SignalP"/>
    </source>
</evidence>
<dbReference type="Proteomes" id="UP001565243">
    <property type="component" value="Unassembled WGS sequence"/>
</dbReference>
<gene>
    <name evidence="2" type="ORF">AB6T85_20410</name>
</gene>
<dbReference type="RefSeq" id="WP_369896504.1">
    <property type="nucleotide sequence ID" value="NZ_JBGFFX010000015.1"/>
</dbReference>
<protein>
    <recommendedName>
        <fullName evidence="4">Lipoprotein</fullName>
    </recommendedName>
</protein>
<accession>A0ABV4ED35</accession>
<feature type="chain" id="PRO_5046200630" description="Lipoprotein" evidence="1">
    <location>
        <begin position="24"/>
        <end position="184"/>
    </location>
</feature>
<evidence type="ECO:0000313" key="2">
    <source>
        <dbReference type="EMBL" id="MEY8772775.1"/>
    </source>
</evidence>
<keyword evidence="1" id="KW-0732">Signal</keyword>
<proteinExistence type="predicted"/>
<evidence type="ECO:0000313" key="3">
    <source>
        <dbReference type="Proteomes" id="UP001565243"/>
    </source>
</evidence>
<name>A0ABV4ED35_9GAMM</name>